<accession>A0A1Y5PYA0</accession>
<evidence type="ECO:0000313" key="1">
    <source>
        <dbReference type="EMBL" id="SBV33656.1"/>
    </source>
</evidence>
<sequence>MRRRPRGERLQLRIFSFFVPSFKTDHALWVAARPLNGVDACRFNEWIVQNVTIFLPVLFLPHGIE</sequence>
<gene>
    <name evidence="1" type="ORF">SPPYR_2536</name>
</gene>
<protein>
    <submittedName>
        <fullName evidence="1">Uncharacterized protein</fullName>
    </submittedName>
</protein>
<proteinExistence type="predicted"/>
<organism evidence="1">
    <name type="scientific">uncultured Sphingopyxis sp</name>
    <dbReference type="NCBI Taxonomy" id="310581"/>
    <lineage>
        <taxon>Bacteria</taxon>
        <taxon>Pseudomonadati</taxon>
        <taxon>Pseudomonadota</taxon>
        <taxon>Alphaproteobacteria</taxon>
        <taxon>Sphingomonadales</taxon>
        <taxon>Sphingomonadaceae</taxon>
        <taxon>Sphingopyxis</taxon>
        <taxon>environmental samples</taxon>
    </lineage>
</organism>
<dbReference type="EMBL" id="LT598653">
    <property type="protein sequence ID" value="SBV33656.1"/>
    <property type="molecule type" value="Genomic_DNA"/>
</dbReference>
<reference evidence="1" key="1">
    <citation type="submission" date="2016-03" db="EMBL/GenBank/DDBJ databases">
        <authorList>
            <person name="Ploux O."/>
        </authorList>
    </citation>
    <scope>NUCLEOTIDE SEQUENCE</scope>
    <source>
        <strain evidence="1">UC10</strain>
    </source>
</reference>
<name>A0A1Y5PYA0_9SPHN</name>
<dbReference type="AlphaFoldDB" id="A0A1Y5PYA0"/>
<dbReference type="KEGG" id="sphu:SPPYR_2536"/>